<dbReference type="EMBL" id="GFDF01001854">
    <property type="protein sequence ID" value="JAV12230.1"/>
    <property type="molecule type" value="Transcribed_RNA"/>
</dbReference>
<dbReference type="InterPro" id="IPR056780">
    <property type="entry name" value="Renin_r_C"/>
</dbReference>
<name>A0A1L8E0H5_9DIPT</name>
<keyword evidence="10 12" id="KW-0472">Membrane</keyword>
<dbReference type="Pfam" id="PF25294">
    <property type="entry name" value="RENR_N"/>
    <property type="match status" value="1"/>
</dbReference>
<keyword evidence="7 13" id="KW-0732">Signal</keyword>
<feature type="chain" id="PRO_5009875560" evidence="13">
    <location>
        <begin position="18"/>
        <end position="319"/>
    </location>
</feature>
<reference evidence="16" key="1">
    <citation type="submission" date="2016-12" db="EMBL/GenBank/DDBJ databases">
        <title>An insight into the sialome and mialome of the sand fly, Nyssomyia neivai.</title>
        <authorList>
            <person name="Sebastian V."/>
            <person name="Goulart T.M."/>
            <person name="Oliveira W."/>
            <person name="Calvo E."/>
            <person name="Oliveira L.F."/>
            <person name="Pinto M.C."/>
            <person name="Rosselino A.M."/>
            <person name="Ribeiro J.M."/>
        </authorList>
    </citation>
    <scope>NUCLEOTIDE SEQUENCE</scope>
</reference>
<evidence type="ECO:0000256" key="13">
    <source>
        <dbReference type="SAM" id="SignalP"/>
    </source>
</evidence>
<evidence type="ECO:0000256" key="8">
    <source>
        <dbReference type="ARBA" id="ARBA00022824"/>
    </source>
</evidence>
<dbReference type="PANTHER" id="PTHR13351:SF1">
    <property type="entry name" value="RENIN RECEPTOR"/>
    <property type="match status" value="1"/>
</dbReference>
<evidence type="ECO:0000256" key="11">
    <source>
        <dbReference type="ARBA" id="ARBA00023170"/>
    </source>
</evidence>
<evidence type="ECO:0000256" key="1">
    <source>
        <dbReference type="ARBA" id="ARBA00004115"/>
    </source>
</evidence>
<keyword evidence="11" id="KW-0675">Receptor</keyword>
<dbReference type="GO" id="GO:0038023">
    <property type="term" value="F:signaling receptor activity"/>
    <property type="evidence" value="ECO:0007669"/>
    <property type="project" value="InterPro"/>
</dbReference>
<evidence type="ECO:0000256" key="6">
    <source>
        <dbReference type="ARBA" id="ARBA00022692"/>
    </source>
</evidence>
<comment type="subcellular location">
    <subcellularLocation>
        <location evidence="2">Cell membrane</location>
        <topology evidence="2">Single-pass type I membrane protein</topology>
    </subcellularLocation>
    <subcellularLocation>
        <location evidence="1">Endoplasmic reticulum membrane</location>
        <topology evidence="1">Single-pass type I membrane protein</topology>
    </subcellularLocation>
    <subcellularLocation>
        <location evidence="3">Vesicle</location>
    </subcellularLocation>
</comment>
<keyword evidence="9 12" id="KW-1133">Transmembrane helix</keyword>
<feature type="transmembrane region" description="Helical" evidence="12">
    <location>
        <begin position="273"/>
        <end position="297"/>
    </location>
</feature>
<feature type="signal peptide" evidence="13">
    <location>
        <begin position="1"/>
        <end position="17"/>
    </location>
</feature>
<keyword evidence="6 12" id="KW-0812">Transmembrane</keyword>
<dbReference type="PANTHER" id="PTHR13351">
    <property type="entry name" value="RENIN RECEPTOR"/>
    <property type="match status" value="1"/>
</dbReference>
<protein>
    <submittedName>
        <fullName evidence="16">Putative atpase membrane sector associated protein</fullName>
    </submittedName>
</protein>
<evidence type="ECO:0000256" key="12">
    <source>
        <dbReference type="SAM" id="Phobius"/>
    </source>
</evidence>
<evidence type="ECO:0000256" key="7">
    <source>
        <dbReference type="ARBA" id="ARBA00022729"/>
    </source>
</evidence>
<sequence length="319" mass="35069">MLKFALIAVFSIAAVNASGFLSIHHYPESIEFKGNDDLNTDSICDVFLACLGNTIDSQSDFDGLRIRNPFNMPKSALIVQIDGIEKLNFVGTKTHSFPLFGSTSSNSLDLLNSRVTNHVNADLEDHHETISAISEAYGKIKPVVEKSTSFLKPAAYPEDKDFLYNIAIINELTNKIKEKSSVPQLTTVRISLNDLAAVHGGSQSASYADAKKMLTKSVENLIEAAEAANDGNIVVATITSKDDLSRAKRATEQRQEVPADLNLAKSYSSNYPVIFNIILWFGVVLFFSLLAICYAIADMDPGRDSIIYRMTSTRMKKDN</sequence>
<proteinExistence type="predicted"/>
<evidence type="ECO:0000259" key="14">
    <source>
        <dbReference type="Pfam" id="PF07850"/>
    </source>
</evidence>
<dbReference type="InterPro" id="IPR012493">
    <property type="entry name" value="Renin_rcpt"/>
</dbReference>
<evidence type="ECO:0000256" key="2">
    <source>
        <dbReference type="ARBA" id="ARBA00004251"/>
    </source>
</evidence>
<dbReference type="GO" id="GO:0030177">
    <property type="term" value="P:positive regulation of Wnt signaling pathway"/>
    <property type="evidence" value="ECO:0007669"/>
    <property type="project" value="TreeGrafter"/>
</dbReference>
<keyword evidence="8" id="KW-0256">Endoplasmic reticulum</keyword>
<feature type="domain" description="Renin receptor N-terminal" evidence="15">
    <location>
        <begin position="19"/>
        <end position="120"/>
    </location>
</feature>
<evidence type="ECO:0000256" key="3">
    <source>
        <dbReference type="ARBA" id="ARBA00004373"/>
    </source>
</evidence>
<keyword evidence="5" id="KW-0165">Cleavage on pair of basic residues</keyword>
<dbReference type="InterPro" id="IPR057318">
    <property type="entry name" value="RENR_N"/>
</dbReference>
<dbReference type="GO" id="GO:0009897">
    <property type="term" value="C:external side of plasma membrane"/>
    <property type="evidence" value="ECO:0007669"/>
    <property type="project" value="TreeGrafter"/>
</dbReference>
<dbReference type="Pfam" id="PF07850">
    <property type="entry name" value="Renin_r"/>
    <property type="match status" value="1"/>
</dbReference>
<keyword evidence="4" id="KW-1003">Cell membrane</keyword>
<evidence type="ECO:0000256" key="9">
    <source>
        <dbReference type="ARBA" id="ARBA00022989"/>
    </source>
</evidence>
<dbReference type="GO" id="GO:0031982">
    <property type="term" value="C:vesicle"/>
    <property type="evidence" value="ECO:0007669"/>
    <property type="project" value="UniProtKB-SubCell"/>
</dbReference>
<evidence type="ECO:0000256" key="5">
    <source>
        <dbReference type="ARBA" id="ARBA00022685"/>
    </source>
</evidence>
<evidence type="ECO:0000256" key="10">
    <source>
        <dbReference type="ARBA" id="ARBA00023136"/>
    </source>
</evidence>
<organism evidence="16">
    <name type="scientific">Nyssomyia neivai</name>
    <dbReference type="NCBI Taxonomy" id="330878"/>
    <lineage>
        <taxon>Eukaryota</taxon>
        <taxon>Metazoa</taxon>
        <taxon>Ecdysozoa</taxon>
        <taxon>Arthropoda</taxon>
        <taxon>Hexapoda</taxon>
        <taxon>Insecta</taxon>
        <taxon>Pterygota</taxon>
        <taxon>Neoptera</taxon>
        <taxon>Endopterygota</taxon>
        <taxon>Diptera</taxon>
        <taxon>Nematocera</taxon>
        <taxon>Psychodoidea</taxon>
        <taxon>Psychodidae</taxon>
        <taxon>Nyssomyia</taxon>
    </lineage>
</organism>
<evidence type="ECO:0000259" key="15">
    <source>
        <dbReference type="Pfam" id="PF25294"/>
    </source>
</evidence>
<dbReference type="AlphaFoldDB" id="A0A1L8E0H5"/>
<evidence type="ECO:0000313" key="16">
    <source>
        <dbReference type="EMBL" id="JAV12230.1"/>
    </source>
</evidence>
<feature type="domain" description="Renin receptor-like C-terminal transmembrane spanning segment" evidence="14">
    <location>
        <begin position="247"/>
        <end position="318"/>
    </location>
</feature>
<dbReference type="GO" id="GO:0098588">
    <property type="term" value="C:bounding membrane of organelle"/>
    <property type="evidence" value="ECO:0007669"/>
    <property type="project" value="UniProtKB-ARBA"/>
</dbReference>
<accession>A0A1L8E0H5</accession>
<dbReference type="GO" id="GO:0005789">
    <property type="term" value="C:endoplasmic reticulum membrane"/>
    <property type="evidence" value="ECO:0007669"/>
    <property type="project" value="UniProtKB-SubCell"/>
</dbReference>
<evidence type="ECO:0000256" key="4">
    <source>
        <dbReference type="ARBA" id="ARBA00022475"/>
    </source>
</evidence>